<evidence type="ECO:0000259" key="3">
    <source>
        <dbReference type="PROSITE" id="PS50003"/>
    </source>
</evidence>
<feature type="compositionally biased region" description="Polar residues" evidence="2">
    <location>
        <begin position="432"/>
        <end position="446"/>
    </location>
</feature>
<dbReference type="EMBL" id="JAWDJX010000059">
    <property type="protein sequence ID" value="KAK3047594.1"/>
    <property type="molecule type" value="Genomic_DNA"/>
</dbReference>
<evidence type="ECO:0000313" key="5">
    <source>
        <dbReference type="Proteomes" id="UP001271007"/>
    </source>
</evidence>
<comment type="caution">
    <text evidence="4">The sequence shown here is derived from an EMBL/GenBank/DDBJ whole genome shotgun (WGS) entry which is preliminary data.</text>
</comment>
<organism evidence="4 5">
    <name type="scientific">Extremus antarcticus</name>
    <dbReference type="NCBI Taxonomy" id="702011"/>
    <lineage>
        <taxon>Eukaryota</taxon>
        <taxon>Fungi</taxon>
        <taxon>Dikarya</taxon>
        <taxon>Ascomycota</taxon>
        <taxon>Pezizomycotina</taxon>
        <taxon>Dothideomycetes</taxon>
        <taxon>Dothideomycetidae</taxon>
        <taxon>Mycosphaerellales</taxon>
        <taxon>Extremaceae</taxon>
        <taxon>Extremus</taxon>
    </lineage>
</organism>
<dbReference type="InterPro" id="IPR046869">
    <property type="entry name" value="SLM1/RGC1-like_PH"/>
</dbReference>
<evidence type="ECO:0000256" key="2">
    <source>
        <dbReference type="SAM" id="MobiDB-lite"/>
    </source>
</evidence>
<dbReference type="PANTHER" id="PTHR31941:SF1">
    <property type="entry name" value="CYTOSKELETAL SIGNALING PROTEIN SLM1"/>
    <property type="match status" value="1"/>
</dbReference>
<dbReference type="Proteomes" id="UP001271007">
    <property type="component" value="Unassembled WGS sequence"/>
</dbReference>
<dbReference type="Pfam" id="PF20399">
    <property type="entry name" value="PH_20"/>
    <property type="match status" value="1"/>
</dbReference>
<feature type="domain" description="PH" evidence="3">
    <location>
        <begin position="301"/>
        <end position="408"/>
    </location>
</feature>
<evidence type="ECO:0000313" key="4">
    <source>
        <dbReference type="EMBL" id="KAK3047594.1"/>
    </source>
</evidence>
<feature type="compositionally biased region" description="Polar residues" evidence="2">
    <location>
        <begin position="1"/>
        <end position="22"/>
    </location>
</feature>
<dbReference type="CDD" id="cd13311">
    <property type="entry name" value="PH_Slm1"/>
    <property type="match status" value="1"/>
</dbReference>
<dbReference type="SUPFAM" id="SSF103657">
    <property type="entry name" value="BAR/IMD domain-like"/>
    <property type="match status" value="1"/>
</dbReference>
<protein>
    <recommendedName>
        <fullName evidence="3">PH domain-containing protein</fullName>
    </recommendedName>
</protein>
<dbReference type="InterPro" id="IPR011993">
    <property type="entry name" value="PH-like_dom_sf"/>
</dbReference>
<dbReference type="Pfam" id="PF20400">
    <property type="entry name" value="BAR_4"/>
    <property type="match status" value="1"/>
</dbReference>
<dbReference type="InterPro" id="IPR043453">
    <property type="entry name" value="Slm1_PH"/>
</dbReference>
<dbReference type="PANTHER" id="PTHR31941">
    <property type="entry name" value="CYTOSKELETAL SIGNALING PROTEIN SLM1"/>
    <property type="match status" value="1"/>
</dbReference>
<feature type="compositionally biased region" description="Low complexity" evidence="2">
    <location>
        <begin position="406"/>
        <end position="424"/>
    </location>
</feature>
<name>A0AAJ0DCN3_9PEZI</name>
<gene>
    <name evidence="4" type="ORF">LTR09_010978</name>
</gene>
<feature type="region of interest" description="Disordered" evidence="2">
    <location>
        <begin position="406"/>
        <end position="512"/>
    </location>
</feature>
<dbReference type="Gene3D" id="1.20.1270.60">
    <property type="entry name" value="Arfaptin homology (AH) domain/BAR domain"/>
    <property type="match status" value="1"/>
</dbReference>
<evidence type="ECO:0000256" key="1">
    <source>
        <dbReference type="ARBA" id="ARBA00022553"/>
    </source>
</evidence>
<dbReference type="AlphaFoldDB" id="A0AAJ0DCN3"/>
<dbReference type="InterPro" id="IPR001849">
    <property type="entry name" value="PH_domain"/>
</dbReference>
<reference evidence="4" key="1">
    <citation type="submission" date="2023-04" db="EMBL/GenBank/DDBJ databases">
        <title>Black Yeasts Isolated from many extreme environments.</title>
        <authorList>
            <person name="Coleine C."/>
            <person name="Stajich J.E."/>
            <person name="Selbmann L."/>
        </authorList>
    </citation>
    <scope>NUCLEOTIDE SEQUENCE</scope>
    <source>
        <strain evidence="4">CCFEE 5312</strain>
    </source>
</reference>
<proteinExistence type="predicted"/>
<dbReference type="InterPro" id="IPR046868">
    <property type="entry name" value="BAR_4"/>
</dbReference>
<dbReference type="Gene3D" id="2.30.29.30">
    <property type="entry name" value="Pleckstrin-homology domain (PH domain)/Phosphotyrosine-binding domain (PTB)"/>
    <property type="match status" value="1"/>
</dbReference>
<dbReference type="SMART" id="SM00233">
    <property type="entry name" value="PH"/>
    <property type="match status" value="1"/>
</dbReference>
<feature type="region of interest" description="Disordered" evidence="2">
    <location>
        <begin position="1"/>
        <end position="33"/>
    </location>
</feature>
<feature type="compositionally biased region" description="Low complexity" evidence="2">
    <location>
        <begin position="447"/>
        <end position="461"/>
    </location>
</feature>
<dbReference type="SUPFAM" id="SSF50729">
    <property type="entry name" value="PH domain-like"/>
    <property type="match status" value="1"/>
</dbReference>
<sequence length="512" mass="56261">MATPTSPQSHQLPTRTTTNSTDEAVPDEDSSQTTKLFHERLQAWKHACDYIIDYIKATEKMHEHNSKECEKVLKTVNSPLKEGHHFHQQNGGIAGMFENVRTNTQGLANSHNETAKTLKGSVLPTFERLYGEIKNKTKELDKGAGKGSKLVDKARNASQKQIEQLGTQSATFDSRGGNVKAADDPYILQRRVYHHLNRQVIEENNSRDDMLAVQNNFSQFEAHVIQTMQQGLQQFSQVVSNQAEATRSMYGDMAATSSRITPNFEWDGFVQRNNHIMIDPNSAKRSVENISFANQDHHSTRPLIAGSLERKTGLLKKYDAGYYVVTPSKYLHEFKSDDDFAKDPAPENSLYLPDCLIGAVDGTLFNVKGKDASKGALSKVSMSHEYKFKAHTPEDARKWHDVIQSVTGGVSNSSPSSPVAHSSTMGREESAMSPTSGGSAMSPTGHNPNNPTMMNQTTSPTGQAPMMDQHTGPTGQAPRGGQTMSPTGPTDQGLAGQPYGAEKRNDGLPPQY</sequence>
<dbReference type="InterPro" id="IPR027267">
    <property type="entry name" value="AH/BAR_dom_sf"/>
</dbReference>
<keyword evidence="5" id="KW-1185">Reference proteome</keyword>
<dbReference type="PROSITE" id="PS50003">
    <property type="entry name" value="PH_DOMAIN"/>
    <property type="match status" value="1"/>
</dbReference>
<accession>A0AAJ0DCN3</accession>
<keyword evidence="1" id="KW-0597">Phosphoprotein</keyword>